<proteinExistence type="evidence at transcript level"/>
<feature type="chain" id="PRO_5004365445" evidence="1">
    <location>
        <begin position="22"/>
        <end position="214"/>
    </location>
</feature>
<evidence type="ECO:0000259" key="2">
    <source>
        <dbReference type="Pfam" id="PF02087"/>
    </source>
</evidence>
<dbReference type="VEuPathDB" id="VectorBase:RPRC000114"/>
<dbReference type="InterPro" id="IPR012674">
    <property type="entry name" value="Calycin"/>
</dbReference>
<dbReference type="Gene3D" id="2.40.128.20">
    <property type="match status" value="1"/>
</dbReference>
<dbReference type="EMBL" id="GAHY01000692">
    <property type="protein sequence ID" value="JAA76818.1"/>
    <property type="molecule type" value="mRNA"/>
</dbReference>
<feature type="domain" description="Nitrophorin" evidence="2">
    <location>
        <begin position="30"/>
        <end position="199"/>
    </location>
</feature>
<protein>
    <submittedName>
        <fullName evidence="3">Putative nitrophorin 1-like</fullName>
    </submittedName>
</protein>
<dbReference type="SUPFAM" id="SSF50814">
    <property type="entry name" value="Lipocalins"/>
    <property type="match status" value="1"/>
</dbReference>
<dbReference type="InterPro" id="IPR002351">
    <property type="entry name" value="Nitrophorin_domain"/>
</dbReference>
<dbReference type="GO" id="GO:0070026">
    <property type="term" value="F:nitric oxide binding"/>
    <property type="evidence" value="ECO:0007669"/>
    <property type="project" value="InterPro"/>
</dbReference>
<dbReference type="Pfam" id="PF02087">
    <property type="entry name" value="Nitrophorin"/>
    <property type="match status" value="1"/>
</dbReference>
<sequence>MRAYAALVFFVVALWMSEAEGASTCSSVPTVKDFDKEQFFTGSWYITHYKLGGGTLQDIDKNCTKFLHKKTKDGKIREVFSNYNPNGGTYSYDISFAKVSGFEGNDGKYTAKNVIVNQDGTKIDERTLKVSYIDTDYSKYSVVHVCDPSAPDYYLYAVQSRTPNVNEVKSKVEAALGKVGLQLSGLFDATTLSCKYDDETLNKLLAQQFSEYEK</sequence>
<feature type="signal peptide" evidence="1">
    <location>
        <begin position="1"/>
        <end position="21"/>
    </location>
</feature>
<evidence type="ECO:0000313" key="3">
    <source>
        <dbReference type="EMBL" id="JAA76818.1"/>
    </source>
</evidence>
<name>R4G8M9_RHOPR</name>
<keyword evidence="1" id="KW-0732">Signal</keyword>
<accession>R4G8M9</accession>
<reference evidence="3" key="1">
    <citation type="submission" date="2013-04" db="EMBL/GenBank/DDBJ databases">
        <title>An insight into the transcriptome of the digestive tract of the blood sucking bug, Rhodnius prolixus.</title>
        <authorList>
            <person name="Ribeiro J.M.C."/>
            <person name="Genta F.A."/>
            <person name="Sorgine M.H.F."/>
            <person name="Paiva-Silva G.O."/>
            <person name="Majerowicz D."/>
            <person name="Medeiros M."/>
            <person name="Koerich L."/>
            <person name="Terra W.R."/>
            <person name="Ferreira C."/>
            <person name="Pimentel A.C."/>
            <person name="Bisch P.M."/>
            <person name="Diniz M.M.P."/>
            <person name="Nascimento R."/>
            <person name="Salmon D."/>
            <person name="Silber A.M."/>
            <person name="Alves M."/>
            <person name="Oliveira M.F."/>
            <person name="Gondim K.C."/>
            <person name="Silva Neto M.A.C."/>
            <person name="Atella G.C."/>
            <person name="Araujo H."/>
            <person name="Dias F.S."/>
            <person name="Polycarpo C.R."/>
            <person name="Fampa P."/>
            <person name="Melo A.C."/>
            <person name="Tanaka A.S."/>
            <person name="Balczun C."/>
            <person name="Oliveira J.H.M."/>
            <person name="Goncalves R."/>
            <person name="Lazoski C."/>
            <person name="Pereira M.A."/>
            <person name="Rivera-Pomar R."/>
            <person name="Diambra L."/>
            <person name="Schaub G.A."/>
            <person name="Garcia E.S."/>
            <person name="Azambuja P."/>
            <person name="Braz G.R.C."/>
            <person name="Oliveira P.L."/>
        </authorList>
    </citation>
    <scope>NUCLEOTIDE SEQUENCE</scope>
</reference>
<evidence type="ECO:0000256" key="1">
    <source>
        <dbReference type="SAM" id="SignalP"/>
    </source>
</evidence>
<dbReference type="GO" id="GO:0051381">
    <property type="term" value="F:histamine binding"/>
    <property type="evidence" value="ECO:0007669"/>
    <property type="project" value="InterPro"/>
</dbReference>
<dbReference type="AlphaFoldDB" id="R4G8M9"/>
<organism evidence="3">
    <name type="scientific">Rhodnius prolixus</name>
    <name type="common">Triatomid bug</name>
    <dbReference type="NCBI Taxonomy" id="13249"/>
    <lineage>
        <taxon>Eukaryota</taxon>
        <taxon>Metazoa</taxon>
        <taxon>Ecdysozoa</taxon>
        <taxon>Arthropoda</taxon>
        <taxon>Hexapoda</taxon>
        <taxon>Insecta</taxon>
        <taxon>Pterygota</taxon>
        <taxon>Neoptera</taxon>
        <taxon>Paraneoptera</taxon>
        <taxon>Hemiptera</taxon>
        <taxon>Heteroptera</taxon>
        <taxon>Panheteroptera</taxon>
        <taxon>Cimicomorpha</taxon>
        <taxon>Reduviidae</taxon>
        <taxon>Triatominae</taxon>
        <taxon>Rhodnius</taxon>
    </lineage>
</organism>